<name>A0A0E9XUP1_ANGAN</name>
<dbReference type="AlphaFoldDB" id="A0A0E9XUP1"/>
<reference evidence="2" key="1">
    <citation type="submission" date="2014-11" db="EMBL/GenBank/DDBJ databases">
        <authorList>
            <person name="Amaro Gonzalez C."/>
        </authorList>
    </citation>
    <scope>NUCLEOTIDE SEQUENCE</scope>
</reference>
<feature type="compositionally biased region" description="Low complexity" evidence="1">
    <location>
        <begin position="13"/>
        <end position="29"/>
    </location>
</feature>
<dbReference type="EMBL" id="GBXM01002441">
    <property type="protein sequence ID" value="JAI06137.1"/>
    <property type="molecule type" value="Transcribed_RNA"/>
</dbReference>
<proteinExistence type="predicted"/>
<evidence type="ECO:0000256" key="1">
    <source>
        <dbReference type="SAM" id="MobiDB-lite"/>
    </source>
</evidence>
<feature type="region of interest" description="Disordered" evidence="1">
    <location>
        <begin position="1"/>
        <end position="29"/>
    </location>
</feature>
<protein>
    <submittedName>
        <fullName evidence="2">Uncharacterized protein</fullName>
    </submittedName>
</protein>
<sequence>MIDSVRKNISHLAQGQGTAAVQQGTGTQQ</sequence>
<reference evidence="2" key="2">
    <citation type="journal article" date="2015" name="Fish Shellfish Immunol.">
        <title>Early steps in the European eel (Anguilla anguilla)-Vibrio vulnificus interaction in the gills: Role of the RtxA13 toxin.</title>
        <authorList>
            <person name="Callol A."/>
            <person name="Pajuelo D."/>
            <person name="Ebbesson L."/>
            <person name="Teles M."/>
            <person name="MacKenzie S."/>
            <person name="Amaro C."/>
        </authorList>
    </citation>
    <scope>NUCLEOTIDE SEQUENCE</scope>
</reference>
<accession>A0A0E9XUP1</accession>
<evidence type="ECO:0000313" key="2">
    <source>
        <dbReference type="EMBL" id="JAI06137.1"/>
    </source>
</evidence>
<organism evidence="2">
    <name type="scientific">Anguilla anguilla</name>
    <name type="common">European freshwater eel</name>
    <name type="synonym">Muraena anguilla</name>
    <dbReference type="NCBI Taxonomy" id="7936"/>
    <lineage>
        <taxon>Eukaryota</taxon>
        <taxon>Metazoa</taxon>
        <taxon>Chordata</taxon>
        <taxon>Craniata</taxon>
        <taxon>Vertebrata</taxon>
        <taxon>Euteleostomi</taxon>
        <taxon>Actinopterygii</taxon>
        <taxon>Neopterygii</taxon>
        <taxon>Teleostei</taxon>
        <taxon>Anguilliformes</taxon>
        <taxon>Anguillidae</taxon>
        <taxon>Anguilla</taxon>
    </lineage>
</organism>